<feature type="transmembrane region" description="Helical" evidence="1">
    <location>
        <begin position="147"/>
        <end position="166"/>
    </location>
</feature>
<comment type="caution">
    <text evidence="3">The sequence shown here is derived from an EMBL/GenBank/DDBJ whole genome shotgun (WGS) entry which is preliminary data.</text>
</comment>
<feature type="non-terminal residue" evidence="3">
    <location>
        <position position="233"/>
    </location>
</feature>
<feature type="transmembrane region" description="Helical" evidence="1">
    <location>
        <begin position="121"/>
        <end position="141"/>
    </location>
</feature>
<name>A0AAD6XWG1_9AGAR</name>
<feature type="transmembrane region" description="Helical" evidence="1">
    <location>
        <begin position="77"/>
        <end position="100"/>
    </location>
</feature>
<protein>
    <recommendedName>
        <fullName evidence="2">DUF6534 domain-containing protein</fullName>
    </recommendedName>
</protein>
<dbReference type="PANTHER" id="PTHR40465:SF1">
    <property type="entry name" value="DUF6534 DOMAIN-CONTAINING PROTEIN"/>
    <property type="match status" value="1"/>
</dbReference>
<dbReference type="Proteomes" id="UP001219525">
    <property type="component" value="Unassembled WGS sequence"/>
</dbReference>
<feature type="transmembrane region" description="Helical" evidence="1">
    <location>
        <begin position="6"/>
        <end position="25"/>
    </location>
</feature>
<evidence type="ECO:0000313" key="3">
    <source>
        <dbReference type="EMBL" id="KAJ7190403.1"/>
    </source>
</evidence>
<proteinExistence type="predicted"/>
<reference evidence="3" key="1">
    <citation type="submission" date="2023-03" db="EMBL/GenBank/DDBJ databases">
        <title>Massive genome expansion in bonnet fungi (Mycena s.s.) driven by repeated elements and novel gene families across ecological guilds.</title>
        <authorList>
            <consortium name="Lawrence Berkeley National Laboratory"/>
            <person name="Harder C.B."/>
            <person name="Miyauchi S."/>
            <person name="Viragh M."/>
            <person name="Kuo A."/>
            <person name="Thoen E."/>
            <person name="Andreopoulos B."/>
            <person name="Lu D."/>
            <person name="Skrede I."/>
            <person name="Drula E."/>
            <person name="Henrissat B."/>
            <person name="Morin E."/>
            <person name="Kohler A."/>
            <person name="Barry K."/>
            <person name="LaButti K."/>
            <person name="Morin E."/>
            <person name="Salamov A."/>
            <person name="Lipzen A."/>
            <person name="Mereny Z."/>
            <person name="Hegedus B."/>
            <person name="Baldrian P."/>
            <person name="Stursova M."/>
            <person name="Weitz H."/>
            <person name="Taylor A."/>
            <person name="Grigoriev I.V."/>
            <person name="Nagy L.G."/>
            <person name="Martin F."/>
            <person name="Kauserud H."/>
        </authorList>
    </citation>
    <scope>NUCLEOTIDE SEQUENCE</scope>
    <source>
        <strain evidence="3">9144</strain>
    </source>
</reference>
<organism evidence="3 4">
    <name type="scientific">Mycena pura</name>
    <dbReference type="NCBI Taxonomy" id="153505"/>
    <lineage>
        <taxon>Eukaryota</taxon>
        <taxon>Fungi</taxon>
        <taxon>Dikarya</taxon>
        <taxon>Basidiomycota</taxon>
        <taxon>Agaricomycotina</taxon>
        <taxon>Agaricomycetes</taxon>
        <taxon>Agaricomycetidae</taxon>
        <taxon>Agaricales</taxon>
        <taxon>Marasmiineae</taxon>
        <taxon>Mycenaceae</taxon>
        <taxon>Mycena</taxon>
    </lineage>
</organism>
<dbReference type="EMBL" id="JARJCW010000150">
    <property type="protein sequence ID" value="KAJ7190403.1"/>
    <property type="molecule type" value="Genomic_DNA"/>
</dbReference>
<dbReference type="InterPro" id="IPR045339">
    <property type="entry name" value="DUF6534"/>
</dbReference>
<sequence>MHFSWLTVPTMSGIVACVGQSFYAYRVYILSNSRIIPALIVAVSLIGSVGALITGAFSFIGAGDITRLQNRRTYNAVGVWCAGSAACDILIATCMTYYLAKSTSEYRRTRVLLSKLIRMTIETGSITAVVALANLILFFAFPGKTYYGAPALIMPKLYANTILAVLNARFQILGGRTTASSDTANMLSTPTYLRPQETSTSANRSNVVNSKGIPLVTMDKEVFVRYDGEYEEV</sequence>
<evidence type="ECO:0000313" key="4">
    <source>
        <dbReference type="Proteomes" id="UP001219525"/>
    </source>
</evidence>
<dbReference type="AlphaFoldDB" id="A0AAD6XWG1"/>
<keyword evidence="1" id="KW-1133">Transmembrane helix</keyword>
<evidence type="ECO:0000259" key="2">
    <source>
        <dbReference type="Pfam" id="PF20152"/>
    </source>
</evidence>
<dbReference type="Pfam" id="PF20152">
    <property type="entry name" value="DUF6534"/>
    <property type="match status" value="1"/>
</dbReference>
<dbReference type="PANTHER" id="PTHR40465">
    <property type="entry name" value="CHROMOSOME 1, WHOLE GENOME SHOTGUN SEQUENCE"/>
    <property type="match status" value="1"/>
</dbReference>
<keyword evidence="4" id="KW-1185">Reference proteome</keyword>
<evidence type="ECO:0000256" key="1">
    <source>
        <dbReference type="SAM" id="Phobius"/>
    </source>
</evidence>
<gene>
    <name evidence="3" type="ORF">GGX14DRAFT_483216</name>
</gene>
<feature type="transmembrane region" description="Helical" evidence="1">
    <location>
        <begin position="37"/>
        <end position="57"/>
    </location>
</feature>
<accession>A0AAD6XWG1</accession>
<keyword evidence="1" id="KW-0472">Membrane</keyword>
<keyword evidence="1" id="KW-0812">Transmembrane</keyword>
<feature type="domain" description="DUF6534" evidence="2">
    <location>
        <begin position="84"/>
        <end position="169"/>
    </location>
</feature>